<dbReference type="Gene3D" id="3.40.50.300">
    <property type="entry name" value="P-loop containing nucleotide triphosphate hydrolases"/>
    <property type="match status" value="1"/>
</dbReference>
<dbReference type="PANTHER" id="PTHR10039:SF16">
    <property type="entry name" value="GPI INOSITOL-DEACYLASE"/>
    <property type="match status" value="1"/>
</dbReference>
<dbReference type="Pfam" id="PF22939">
    <property type="entry name" value="WHD_GPIID"/>
    <property type="match status" value="1"/>
</dbReference>
<evidence type="ECO:0000313" key="5">
    <source>
        <dbReference type="Proteomes" id="UP000247647"/>
    </source>
</evidence>
<dbReference type="InterPro" id="IPR007111">
    <property type="entry name" value="NACHT_NTPase"/>
</dbReference>
<dbReference type="RefSeq" id="XP_025477560.1">
    <property type="nucleotide sequence ID" value="XM_025626822.1"/>
</dbReference>
<dbReference type="PROSITE" id="PS50837">
    <property type="entry name" value="NACHT"/>
    <property type="match status" value="1"/>
</dbReference>
<dbReference type="OrthoDB" id="1577640at2759"/>
<dbReference type="PANTHER" id="PTHR10039">
    <property type="entry name" value="AMELOGENIN"/>
    <property type="match status" value="1"/>
</dbReference>
<organism evidence="4 5">
    <name type="scientific">Aspergillus neoniger (strain CBS 115656)</name>
    <dbReference type="NCBI Taxonomy" id="1448310"/>
    <lineage>
        <taxon>Eukaryota</taxon>
        <taxon>Fungi</taxon>
        <taxon>Dikarya</taxon>
        <taxon>Ascomycota</taxon>
        <taxon>Pezizomycotina</taxon>
        <taxon>Eurotiomycetes</taxon>
        <taxon>Eurotiomycetidae</taxon>
        <taxon>Eurotiales</taxon>
        <taxon>Aspergillaceae</taxon>
        <taxon>Aspergillus</taxon>
        <taxon>Aspergillus subgen. Circumdati</taxon>
    </lineage>
</organism>
<accession>A0A318Z561</accession>
<dbReference type="InterPro" id="IPR027417">
    <property type="entry name" value="P-loop_NTPase"/>
</dbReference>
<evidence type="ECO:0000256" key="2">
    <source>
        <dbReference type="SAM" id="MobiDB-lite"/>
    </source>
</evidence>
<keyword evidence="1" id="KW-0677">Repeat</keyword>
<dbReference type="EMBL" id="KZ821469">
    <property type="protein sequence ID" value="PYH32082.1"/>
    <property type="molecule type" value="Genomic_DNA"/>
</dbReference>
<dbReference type="Pfam" id="PF23397">
    <property type="entry name" value="DUF7104"/>
    <property type="match status" value="2"/>
</dbReference>
<dbReference type="InterPro" id="IPR056884">
    <property type="entry name" value="NPHP3-like_N"/>
</dbReference>
<feature type="compositionally biased region" description="Polar residues" evidence="2">
    <location>
        <begin position="33"/>
        <end position="48"/>
    </location>
</feature>
<keyword evidence="5" id="KW-1185">Reference proteome</keyword>
<dbReference type="Pfam" id="PF24883">
    <property type="entry name" value="NPHP3_N"/>
    <property type="match status" value="1"/>
</dbReference>
<dbReference type="InterPro" id="IPR054471">
    <property type="entry name" value="GPIID_WHD"/>
</dbReference>
<dbReference type="SUPFAM" id="SSF52540">
    <property type="entry name" value="P-loop containing nucleoside triphosphate hydrolases"/>
    <property type="match status" value="1"/>
</dbReference>
<evidence type="ECO:0000259" key="3">
    <source>
        <dbReference type="PROSITE" id="PS50837"/>
    </source>
</evidence>
<name>A0A318Z561_ASPNB</name>
<feature type="domain" description="NACHT" evidence="3">
    <location>
        <begin position="350"/>
        <end position="499"/>
    </location>
</feature>
<sequence>MLTKLRAKLCCSQADGDADEAEPAIPHAKHSNDGGNTTPAKRSNSEAASTPPDHAAASPKDLWQVAFDNLDPKQKHWLSKEEKTPTEIIRDVIGETKSKYTEYKKKELTIRRHNGGEIKVREIAQNILASALNAQQIITAVASFDPSGHASSAWTIVSLGLTMVQRDIARRDVIIEASEYLAEQLAYFTVLDSDRRYTKASVDKQLDGALVGVYTAILEYTAEVRKKYHESGFARIGSTLIPLTEQPLQKLRTAVENKTIVADKWATITDRTYLRGQAADILTAIDKTVEELQKLHSTVLSVEDKGILEWLSQYDFSKAQNDTQYHRSPGTGDWLLNSKEYVRWKNCPGSILWLHGVAGCGKSVMCSTIIEDIQRICIDGSNTRFAYWYFQFNDPSSQRVENMLRTIIRQLHSTPLDEPIRNLWSDYGTKGSNPSSTRLQETLEILLAANKGKIFLILDALDECPEAVNRKERSLLLPLLTGLQKKYSDKIHILVTSRPEPDIVDHLVECTALDIEGKQGSDISAFVKDRVEALDDRRAPKEVKAQIIQELLQDEKRRFRWADLQLKRLEECRNKSQIIEALRTMPQTLHDIYTSVIERINTKPSDVIYAETILTWLCFSVRPLTLTEVTAAAGLEVPEDVIKICTTSFVTFRHSDNEIRLAHFSVKEFLVGSANTRQWHQFSTLHGHAMLAEHSLRLLLQKTRRLSIQEVKQEALLNYAARNWHEHFNASAVTPSPALENLQEMVDMLFRQSTAYRNWRYITTDFTEGDVQPTPIGIASGLGLIQTVIGLLEEGADPLECFAYQFRWDFTRAVKNALLMASESGHLDLLDLLLHKVCVSIDLAEGIVKGVRCHASESEKLEDIFDTFSASGAIFTRTENKGLQINERVVVAAARNMVCGTKLVTVLLDQYEETGVALVPVTENVMETVLQNMACGGDILQLLLQRRNDDVKIYSRIKEMLKSSDFMNVRAIAILLAQRRAEIVIDEQFIANFARYAGDTEMEILLSVLDNDSMLTENVLASAVQNRSDVLRQILRHRRHWPPVSEDLLCEAACNGDSKKLEALLDDRGLDFAMSERVMLEIVGNLFYGAEMLEMLLRRQQAGFIVTPAILDTAASQAKTKHAVELLMNNGGLKIPITEGMMLRIFCDDLLCYLLDLEERSQIHPLPITERFILHAVKTFESATLKAIFRSRPKIHVSEDVFVESCRGEMSTLKVLMEQPHSQLPVTRMVEALEIEDGQRPTEILEFLLNERSFEVDHGIIERFAHNTSALELLLQTTPRVPITEQAAIRAASGWGEDHPFCVLLNERIDDVPISEGVMTAVVRGYRRVEILRRILAHHGPEVPITKKVIVAASTTLEALQLLLQALGPETPPMITEEVVVGATYADLSALPWLLEKYGSAVPLTERVMVSAAANGLDGLQWLLREWPGIIDLNHIWRAIWKFDHDFCNFSYGGVDFELPWVQVRAGRHVVQYSKAVDLSEDVFLDALASSAFDEKLNGYSGLVPLIYICLEGRLPVSEPDRLVKAVMDNCDADLIKAIRKLVEGFELRAELIEGGFGELLLSRIREKHGISAPEQ</sequence>
<dbReference type="Gene3D" id="1.25.40.20">
    <property type="entry name" value="Ankyrin repeat-containing domain"/>
    <property type="match status" value="1"/>
</dbReference>
<gene>
    <name evidence="4" type="ORF">BO87DRAFT_417525</name>
</gene>
<dbReference type="GeneID" id="37129278"/>
<dbReference type="InterPro" id="IPR036770">
    <property type="entry name" value="Ankyrin_rpt-contain_sf"/>
</dbReference>
<feature type="region of interest" description="Disordered" evidence="2">
    <location>
        <begin position="15"/>
        <end position="57"/>
    </location>
</feature>
<reference evidence="4" key="1">
    <citation type="submission" date="2016-12" db="EMBL/GenBank/DDBJ databases">
        <title>The genomes of Aspergillus section Nigri reveals drivers in fungal speciation.</title>
        <authorList>
            <consortium name="DOE Joint Genome Institute"/>
            <person name="Vesth T.C."/>
            <person name="Nybo J."/>
            <person name="Theobald S."/>
            <person name="Brandl J."/>
            <person name="Frisvad J.C."/>
            <person name="Nielsen K.F."/>
            <person name="Lyhne E.K."/>
            <person name="Kogle M.E."/>
            <person name="Kuo A."/>
            <person name="Riley R."/>
            <person name="Clum A."/>
            <person name="Nolan M."/>
            <person name="Lipzen A."/>
            <person name="Salamov A."/>
            <person name="Henrissat B."/>
            <person name="Wiebenga A."/>
            <person name="De Vries R.P."/>
            <person name="Grigoriev I.V."/>
            <person name="Mortensen U.H."/>
            <person name="Andersen M.R."/>
            <person name="Baker S.E."/>
        </authorList>
    </citation>
    <scope>NUCLEOTIDE SEQUENCE [LARGE SCALE GENOMIC DNA]</scope>
    <source>
        <strain evidence="4">CBS 115656</strain>
    </source>
</reference>
<dbReference type="Proteomes" id="UP000247647">
    <property type="component" value="Unassembled WGS sequence"/>
</dbReference>
<protein>
    <recommendedName>
        <fullName evidence="3">NACHT domain-containing protein</fullName>
    </recommendedName>
</protein>
<evidence type="ECO:0000256" key="1">
    <source>
        <dbReference type="ARBA" id="ARBA00022737"/>
    </source>
</evidence>
<dbReference type="InterPro" id="IPR055530">
    <property type="entry name" value="DUF7104"/>
</dbReference>
<evidence type="ECO:0000313" key="4">
    <source>
        <dbReference type="EMBL" id="PYH32082.1"/>
    </source>
</evidence>
<proteinExistence type="predicted"/>